<dbReference type="Proteomes" id="UP001168380">
    <property type="component" value="Unassembled WGS sequence"/>
</dbReference>
<evidence type="ECO:0000259" key="1">
    <source>
        <dbReference type="Pfam" id="PF00117"/>
    </source>
</evidence>
<dbReference type="PANTHER" id="PTHR42695:SF5">
    <property type="entry name" value="GLUTAMINE AMIDOTRANSFERASE YLR126C-RELATED"/>
    <property type="match status" value="1"/>
</dbReference>
<dbReference type="NCBIfam" id="NF005458">
    <property type="entry name" value="PRK07053.1"/>
    <property type="match status" value="1"/>
</dbReference>
<dbReference type="SUPFAM" id="SSF52317">
    <property type="entry name" value="Class I glutamine amidotransferase-like"/>
    <property type="match status" value="1"/>
</dbReference>
<dbReference type="InterPro" id="IPR044992">
    <property type="entry name" value="ChyE-like"/>
</dbReference>
<keyword evidence="3" id="KW-1185">Reference proteome</keyword>
<reference evidence="2" key="1">
    <citation type="submission" date="2023-07" db="EMBL/GenBank/DDBJ databases">
        <title>Gilvimarinus algae sp. nov., isolated from the surface of Kelp.</title>
        <authorList>
            <person name="Sun Y.Y."/>
            <person name="Gong Y."/>
            <person name="Du Z.J."/>
        </authorList>
    </citation>
    <scope>NUCLEOTIDE SEQUENCE</scope>
    <source>
        <strain evidence="2">SDUM040014</strain>
    </source>
</reference>
<comment type="caution">
    <text evidence="2">The sequence shown here is derived from an EMBL/GenBank/DDBJ whole genome shotgun (WGS) entry which is preliminary data.</text>
</comment>
<dbReference type="PROSITE" id="PS51273">
    <property type="entry name" value="GATASE_TYPE_1"/>
    <property type="match status" value="1"/>
</dbReference>
<gene>
    <name evidence="2" type="ORF">QWI16_02905</name>
</gene>
<protein>
    <submittedName>
        <fullName evidence="2">Glutamine amidotransferase</fullName>
    </submittedName>
</protein>
<dbReference type="Pfam" id="PF00117">
    <property type="entry name" value="GATase"/>
    <property type="match status" value="1"/>
</dbReference>
<proteinExistence type="predicted"/>
<organism evidence="2 3">
    <name type="scientific">Gilvimarinus algae</name>
    <dbReference type="NCBI Taxonomy" id="3058037"/>
    <lineage>
        <taxon>Bacteria</taxon>
        <taxon>Pseudomonadati</taxon>
        <taxon>Pseudomonadota</taxon>
        <taxon>Gammaproteobacteria</taxon>
        <taxon>Cellvibrionales</taxon>
        <taxon>Cellvibrionaceae</taxon>
        <taxon>Gilvimarinus</taxon>
    </lineage>
</organism>
<dbReference type="Gene3D" id="3.40.50.880">
    <property type="match status" value="1"/>
</dbReference>
<feature type="domain" description="Glutamine amidotransferase" evidence="1">
    <location>
        <begin position="21"/>
        <end position="182"/>
    </location>
</feature>
<dbReference type="InterPro" id="IPR017926">
    <property type="entry name" value="GATASE"/>
</dbReference>
<dbReference type="PANTHER" id="PTHR42695">
    <property type="entry name" value="GLUTAMINE AMIDOTRANSFERASE YLR126C-RELATED"/>
    <property type="match status" value="1"/>
</dbReference>
<evidence type="ECO:0000313" key="3">
    <source>
        <dbReference type="Proteomes" id="UP001168380"/>
    </source>
</evidence>
<name>A0ABT8TAF7_9GAMM</name>
<accession>A0ABT8TAF7</accession>
<dbReference type="EMBL" id="JAULRT010000032">
    <property type="protein sequence ID" value="MDO3381106.1"/>
    <property type="molecule type" value="Genomic_DNA"/>
</dbReference>
<keyword evidence="2" id="KW-0315">Glutamine amidotransferase</keyword>
<evidence type="ECO:0000313" key="2">
    <source>
        <dbReference type="EMBL" id="MDO3381106.1"/>
    </source>
</evidence>
<dbReference type="InterPro" id="IPR029062">
    <property type="entry name" value="Class_I_gatase-like"/>
</dbReference>
<sequence length="230" mass="25201">MKTATVLYHIDFEQLGTWESTLEEQGFRVEYLNACTEKLADIDPLAPELLVILGGPMGVDDGHLYPYLDTELEWIQKRLERKAPLLGICLGAQLIAKALGAEVSPMKQKEIGFAPLELSRAGANSPLALLGDTPVLHWHGDQFAVPEQAELLASSAQCPHQAFRVGNKVLALQCHLEADPRQIERWLAGHACEIAGAGIDPRILRQQAGQARELAAKSRAVLTQWLAQCV</sequence>
<dbReference type="CDD" id="cd01741">
    <property type="entry name" value="GATase1_1"/>
    <property type="match status" value="1"/>
</dbReference>
<dbReference type="RefSeq" id="WP_302711232.1">
    <property type="nucleotide sequence ID" value="NZ_JAULRT010000032.1"/>
</dbReference>